<proteinExistence type="predicted"/>
<keyword evidence="1" id="KW-0812">Transmembrane</keyword>
<dbReference type="KEGG" id="vg:22807848"/>
<dbReference type="RefSeq" id="YP_009113185.1">
    <property type="nucleotide sequence ID" value="NC_026017.1"/>
</dbReference>
<keyword evidence="1" id="KW-0472">Membrane</keyword>
<evidence type="ECO:0000313" key="3">
    <source>
        <dbReference type="Proteomes" id="UP000029349"/>
    </source>
</evidence>
<protein>
    <submittedName>
        <fullName evidence="2">Uncharacterized protein</fullName>
    </submittedName>
</protein>
<reference evidence="2 3" key="1">
    <citation type="submission" date="2014-11" db="EMBL/GenBank/DDBJ databases">
        <title>Complete Genome Sequence of the Salmonella paratyphi A Bacteriophage LSPA1.</title>
        <authorList>
            <person name="Zeng W."/>
            <person name="Mao P."/>
            <person name="Hong Y."/>
            <person name="Feng M."/>
            <person name="Xu Z."/>
            <person name="Huang F."/>
            <person name="Jing S."/>
        </authorList>
    </citation>
    <scope>NUCLEOTIDE SEQUENCE [LARGE SCALE GENOMIC DNA]</scope>
</reference>
<keyword evidence="3" id="KW-1185">Reference proteome</keyword>
<keyword evidence="1" id="KW-1133">Transmembrane helix</keyword>
<evidence type="ECO:0000256" key="1">
    <source>
        <dbReference type="SAM" id="Phobius"/>
    </source>
</evidence>
<organism evidence="2 3">
    <name type="scientific">Salmonella phage LSPA1</name>
    <dbReference type="NCBI Taxonomy" id="1540823"/>
    <lineage>
        <taxon>Viruses</taxon>
        <taxon>Duplodnaviria</taxon>
        <taxon>Heunggongvirae</taxon>
        <taxon>Uroviricota</taxon>
        <taxon>Caudoviricetes</taxon>
        <taxon>Sarkviridae</taxon>
        <taxon>Guernseyvirinae</taxon>
        <taxon>Jerseyvirus</taxon>
        <taxon>Jerseyvirus LSPA1</taxon>
    </lineage>
</organism>
<dbReference type="Proteomes" id="UP000029349">
    <property type="component" value="Segment"/>
</dbReference>
<evidence type="ECO:0000313" key="2">
    <source>
        <dbReference type="EMBL" id="AIM41136.1"/>
    </source>
</evidence>
<dbReference type="GeneID" id="22807848"/>
<dbReference type="EMBL" id="KM272358">
    <property type="protein sequence ID" value="AIM41136.1"/>
    <property type="molecule type" value="Genomic_DNA"/>
</dbReference>
<name>A0A088FBY9_9CAUD</name>
<sequence length="43" mass="4636">MLSKLITATPAGFGAGVYHHEGRYGVMVAVLVVLAAIYMWVLE</sequence>
<feature type="transmembrane region" description="Helical" evidence="1">
    <location>
        <begin position="24"/>
        <end position="42"/>
    </location>
</feature>
<gene>
    <name evidence="2" type="ORF">LSPA1_38</name>
</gene>
<accession>A0A088FBY9</accession>